<protein>
    <submittedName>
        <fullName evidence="2">Putative membrane protein YqjE</fullName>
    </submittedName>
</protein>
<evidence type="ECO:0000313" key="2">
    <source>
        <dbReference type="EMBL" id="MBA8848833.1"/>
    </source>
</evidence>
<sequence>MAEWNALVVLQIVLVVALIGGVWLFIRSRRNRGQASGQSKVH</sequence>
<keyword evidence="4" id="KW-1185">Reference proteome</keyword>
<evidence type="ECO:0000313" key="4">
    <source>
        <dbReference type="Proteomes" id="UP000585905"/>
    </source>
</evidence>
<evidence type="ECO:0000313" key="3">
    <source>
        <dbReference type="EMBL" id="MBA8849058.1"/>
    </source>
</evidence>
<feature type="transmembrane region" description="Helical" evidence="1">
    <location>
        <begin position="6"/>
        <end position="26"/>
    </location>
</feature>
<dbReference type="AlphaFoldDB" id="A0A839ECJ9"/>
<accession>A0A839ECJ9</accession>
<reference evidence="2 4" key="1">
    <citation type="submission" date="2020-07" db="EMBL/GenBank/DDBJ databases">
        <title>Sequencing the genomes of 1000 actinobacteria strains.</title>
        <authorList>
            <person name="Klenk H.-P."/>
        </authorList>
    </citation>
    <scope>NUCLEOTIDE SEQUENCE [LARGE SCALE GENOMIC DNA]</scope>
    <source>
        <strain evidence="2 4">DSM 19663</strain>
    </source>
</reference>
<proteinExistence type="predicted"/>
<evidence type="ECO:0000256" key="1">
    <source>
        <dbReference type="SAM" id="Phobius"/>
    </source>
</evidence>
<gene>
    <name evidence="2" type="ORF">FHX53_002447</name>
    <name evidence="3" type="ORF">FHX53_002675</name>
</gene>
<keyword evidence="1" id="KW-0472">Membrane</keyword>
<dbReference type="EMBL" id="JACGWX010000008">
    <property type="protein sequence ID" value="MBA8848833.1"/>
    <property type="molecule type" value="Genomic_DNA"/>
</dbReference>
<dbReference type="Proteomes" id="UP000585905">
    <property type="component" value="Unassembled WGS sequence"/>
</dbReference>
<keyword evidence="1" id="KW-1133">Transmembrane helix</keyword>
<keyword evidence="1" id="KW-0812">Transmembrane</keyword>
<organism evidence="2 4">
    <name type="scientific">Microcella alkalica</name>
    <dbReference type="NCBI Taxonomy" id="355930"/>
    <lineage>
        <taxon>Bacteria</taxon>
        <taxon>Bacillati</taxon>
        <taxon>Actinomycetota</taxon>
        <taxon>Actinomycetes</taxon>
        <taxon>Micrococcales</taxon>
        <taxon>Microbacteriaceae</taxon>
        <taxon>Microcella</taxon>
    </lineage>
</organism>
<dbReference type="EMBL" id="JACGWX010000012">
    <property type="protein sequence ID" value="MBA8849058.1"/>
    <property type="molecule type" value="Genomic_DNA"/>
</dbReference>
<name>A0A839ECJ9_9MICO</name>
<comment type="caution">
    <text evidence="2">The sequence shown here is derived from an EMBL/GenBank/DDBJ whole genome shotgun (WGS) entry which is preliminary data.</text>
</comment>